<comment type="caution">
    <text evidence="2">The sequence shown here is derived from an EMBL/GenBank/DDBJ whole genome shotgun (WGS) entry which is preliminary data.</text>
</comment>
<evidence type="ECO:0000313" key="2">
    <source>
        <dbReference type="EMBL" id="EMF84088.1"/>
    </source>
</evidence>
<reference evidence="2 3" key="1">
    <citation type="submission" date="2013-01" db="EMBL/GenBank/DDBJ databases">
        <authorList>
            <person name="Harkins D.M."/>
            <person name="Durkin A.S."/>
            <person name="Brinkac L.M."/>
            <person name="Haft D.H."/>
            <person name="Selengut J.D."/>
            <person name="Sanka R."/>
            <person name="DePew J."/>
            <person name="Purushe J."/>
            <person name="Tulsiani S.M."/>
            <person name="Graham G.C."/>
            <person name="Burns M.-A."/>
            <person name="Dohnt M.F."/>
            <person name="Smythe L.D."/>
            <person name="McKay D.B."/>
            <person name="Craig S.B."/>
            <person name="Vinetz J.M."/>
            <person name="Sutton G.G."/>
            <person name="Nierman W.C."/>
            <person name="Fouts D.E."/>
        </authorList>
    </citation>
    <scope>NUCLEOTIDE SEQUENCE [LARGE SCALE GENOMIC DNA]</scope>
    <source>
        <strain evidence="2 3">LT2116</strain>
    </source>
</reference>
<dbReference type="EMBL" id="AHOR02000008">
    <property type="protein sequence ID" value="EMF84088.1"/>
    <property type="molecule type" value="Genomic_DNA"/>
</dbReference>
<evidence type="ECO:0000313" key="3">
    <source>
        <dbReference type="Proteomes" id="UP000011770"/>
    </source>
</evidence>
<dbReference type="Proteomes" id="UP000011770">
    <property type="component" value="Unassembled WGS sequence"/>
</dbReference>
<proteinExistence type="predicted"/>
<dbReference type="InterPro" id="IPR024474">
    <property type="entry name" value="Znf_dom_IS66"/>
</dbReference>
<organism evidence="2 3">
    <name type="scientific">Leptospira weilii serovar Topaz str. LT2116</name>
    <dbReference type="NCBI Taxonomy" id="1088540"/>
    <lineage>
        <taxon>Bacteria</taxon>
        <taxon>Pseudomonadati</taxon>
        <taxon>Spirochaetota</taxon>
        <taxon>Spirochaetia</taxon>
        <taxon>Leptospirales</taxon>
        <taxon>Leptospiraceae</taxon>
        <taxon>Leptospira</taxon>
    </lineage>
</organism>
<name>M3ESU3_9LEPT</name>
<feature type="domain" description="Transposase IS66 zinc-finger binding" evidence="1">
    <location>
        <begin position="9"/>
        <end position="44"/>
    </location>
</feature>
<gene>
    <name evidence="2" type="ORF">LEP1GSC188_0458</name>
</gene>
<protein>
    <submittedName>
        <fullName evidence="2">Putative helix-turn-helix domain of transposase IS66</fullName>
    </submittedName>
</protein>
<accession>M3ESU3</accession>
<dbReference type="Pfam" id="PF13005">
    <property type="entry name" value="zf-IS66"/>
    <property type="match status" value="1"/>
</dbReference>
<dbReference type="AlphaFoldDB" id="M3ESU3"/>
<evidence type="ECO:0000259" key="1">
    <source>
        <dbReference type="Pfam" id="PF13005"/>
    </source>
</evidence>
<sequence length="70" mass="8010">MLHDIPESEKICSCGQELTRIGEEKSEKLDIIPAKIQVEVHIRPFVVGRKNWFFSGCPQGGYCKRGFFIL</sequence>